<evidence type="ECO:0000256" key="4">
    <source>
        <dbReference type="ARBA" id="ARBA00022842"/>
    </source>
</evidence>
<evidence type="ECO:0000259" key="5">
    <source>
        <dbReference type="PROSITE" id="PS51462"/>
    </source>
</evidence>
<evidence type="ECO:0000313" key="6">
    <source>
        <dbReference type="EMBL" id="OWU73696.1"/>
    </source>
</evidence>
<dbReference type="InterPro" id="IPR000086">
    <property type="entry name" value="NUDIX_hydrolase_dom"/>
</dbReference>
<dbReference type="GO" id="GO:1901909">
    <property type="term" value="P:diadenosine hexaphosphate catabolic process"/>
    <property type="evidence" value="ECO:0007669"/>
    <property type="project" value="TreeGrafter"/>
</dbReference>
<dbReference type="GO" id="GO:0005737">
    <property type="term" value="C:cytoplasm"/>
    <property type="evidence" value="ECO:0007669"/>
    <property type="project" value="TreeGrafter"/>
</dbReference>
<evidence type="ECO:0000256" key="3">
    <source>
        <dbReference type="ARBA" id="ARBA00022801"/>
    </source>
</evidence>
<name>A0A225NIQ3_9RHOB</name>
<evidence type="ECO:0000313" key="7">
    <source>
        <dbReference type="Proteomes" id="UP000215377"/>
    </source>
</evidence>
<dbReference type="GO" id="GO:1901911">
    <property type="term" value="P:adenosine 5'-(hexahydrogen pentaphosphate) catabolic process"/>
    <property type="evidence" value="ECO:0007669"/>
    <property type="project" value="TreeGrafter"/>
</dbReference>
<keyword evidence="7" id="KW-1185">Reference proteome</keyword>
<dbReference type="Proteomes" id="UP000215377">
    <property type="component" value="Unassembled WGS sequence"/>
</dbReference>
<dbReference type="GO" id="GO:0034431">
    <property type="term" value="F:bis(5'-adenosyl)-hexaphosphatase activity"/>
    <property type="evidence" value="ECO:0007669"/>
    <property type="project" value="TreeGrafter"/>
</dbReference>
<organism evidence="6 7">
    <name type="scientific">Marinibacterium profundimaris</name>
    <dbReference type="NCBI Taxonomy" id="1679460"/>
    <lineage>
        <taxon>Bacteria</taxon>
        <taxon>Pseudomonadati</taxon>
        <taxon>Pseudomonadota</taxon>
        <taxon>Alphaproteobacteria</taxon>
        <taxon>Rhodobacterales</taxon>
        <taxon>Paracoccaceae</taxon>
        <taxon>Marinibacterium</taxon>
    </lineage>
</organism>
<dbReference type="GO" id="GO:0008486">
    <property type="term" value="F:diphosphoinositol-polyphosphate diphosphatase activity"/>
    <property type="evidence" value="ECO:0007669"/>
    <property type="project" value="TreeGrafter"/>
</dbReference>
<evidence type="ECO:0000256" key="1">
    <source>
        <dbReference type="ARBA" id="ARBA00001946"/>
    </source>
</evidence>
<keyword evidence="2" id="KW-0479">Metal-binding</keyword>
<proteinExistence type="predicted"/>
<dbReference type="CDD" id="cd04666">
    <property type="entry name" value="NUDIX_DIPP2_like_Nudt4"/>
    <property type="match status" value="1"/>
</dbReference>
<comment type="cofactor">
    <cofactor evidence="1">
        <name>Mg(2+)</name>
        <dbReference type="ChEBI" id="CHEBI:18420"/>
    </cofactor>
</comment>
<dbReference type="GO" id="GO:1901907">
    <property type="term" value="P:diadenosine pentaphosphate catabolic process"/>
    <property type="evidence" value="ECO:0007669"/>
    <property type="project" value="TreeGrafter"/>
</dbReference>
<dbReference type="EMBL" id="AQQR01000004">
    <property type="protein sequence ID" value="OWU73696.1"/>
    <property type="molecule type" value="Genomic_DNA"/>
</dbReference>
<keyword evidence="4" id="KW-0460">Magnesium</keyword>
<dbReference type="Pfam" id="PF00293">
    <property type="entry name" value="NUDIX"/>
    <property type="match status" value="1"/>
</dbReference>
<reference evidence="6 7" key="1">
    <citation type="submission" date="2013-04" db="EMBL/GenBank/DDBJ databases">
        <title>Oceanicola sp. 22II1-22F33 Genome Sequencing.</title>
        <authorList>
            <person name="Lai Q."/>
            <person name="Li G."/>
            <person name="Shao Z."/>
        </authorList>
    </citation>
    <scope>NUCLEOTIDE SEQUENCE [LARGE SCALE GENOMIC DNA]</scope>
    <source>
        <strain evidence="6 7">22II1-22F33</strain>
    </source>
</reference>
<sequence>MAAAFDAFVRPMLQRPNLLQTGALCHRREGDRTQVLMISSRGTGRWIIPKGWLMRGKNAGEAALVEAWEEAGVRAVLASDRPIGSYVYDKITKRGLPVSVETLVFSVEVQALEDDFPETGQRQRRWVDPDEAAGMVAEPGLKQILLDLDTRLRH</sequence>
<dbReference type="AlphaFoldDB" id="A0A225NIQ3"/>
<accession>A0A225NIQ3</accession>
<dbReference type="GO" id="GO:0000298">
    <property type="term" value="F:endopolyphosphatase activity"/>
    <property type="evidence" value="ECO:0007669"/>
    <property type="project" value="TreeGrafter"/>
</dbReference>
<dbReference type="PANTHER" id="PTHR12629:SF0">
    <property type="entry name" value="DIPHOSPHOINOSITOL-POLYPHOSPHATE DIPHOSPHATASE"/>
    <property type="match status" value="1"/>
</dbReference>
<dbReference type="PANTHER" id="PTHR12629">
    <property type="entry name" value="DIPHOSPHOINOSITOL POLYPHOSPHATE PHOSPHOHYDROLASE"/>
    <property type="match status" value="1"/>
</dbReference>
<dbReference type="GO" id="GO:0034432">
    <property type="term" value="F:bis(5'-adenosyl)-pentaphosphatase activity"/>
    <property type="evidence" value="ECO:0007669"/>
    <property type="project" value="TreeGrafter"/>
</dbReference>
<comment type="caution">
    <text evidence="6">The sequence shown here is derived from an EMBL/GenBank/DDBJ whole genome shotgun (WGS) entry which is preliminary data.</text>
</comment>
<dbReference type="InterPro" id="IPR015797">
    <property type="entry name" value="NUDIX_hydrolase-like_dom_sf"/>
</dbReference>
<feature type="domain" description="Nudix hydrolase" evidence="5">
    <location>
        <begin position="16"/>
        <end position="149"/>
    </location>
</feature>
<evidence type="ECO:0000256" key="2">
    <source>
        <dbReference type="ARBA" id="ARBA00022723"/>
    </source>
</evidence>
<dbReference type="InterPro" id="IPR047198">
    <property type="entry name" value="DDP-like_NUDIX"/>
</dbReference>
<dbReference type="GO" id="GO:0071543">
    <property type="term" value="P:diphosphoinositol polyphosphate metabolic process"/>
    <property type="evidence" value="ECO:0007669"/>
    <property type="project" value="TreeGrafter"/>
</dbReference>
<keyword evidence="3 6" id="KW-0378">Hydrolase</keyword>
<protein>
    <submittedName>
        <fullName evidence="6">NUDIX hydrolase</fullName>
    </submittedName>
</protein>
<dbReference type="Gene3D" id="3.90.79.10">
    <property type="entry name" value="Nucleoside Triphosphate Pyrophosphohydrolase"/>
    <property type="match status" value="1"/>
</dbReference>
<dbReference type="PROSITE" id="PS51462">
    <property type="entry name" value="NUDIX"/>
    <property type="match status" value="1"/>
</dbReference>
<dbReference type="GO" id="GO:0046872">
    <property type="term" value="F:metal ion binding"/>
    <property type="evidence" value="ECO:0007669"/>
    <property type="project" value="UniProtKB-KW"/>
</dbReference>
<dbReference type="SUPFAM" id="SSF55811">
    <property type="entry name" value="Nudix"/>
    <property type="match status" value="1"/>
</dbReference>
<gene>
    <name evidence="6" type="ORF">ATO3_11995</name>
</gene>